<evidence type="ECO:0008006" key="3">
    <source>
        <dbReference type="Google" id="ProtNLM"/>
    </source>
</evidence>
<evidence type="ECO:0000313" key="1">
    <source>
        <dbReference type="EMBL" id="GAC19083.1"/>
    </source>
</evidence>
<dbReference type="EMBL" id="BAEO01000027">
    <property type="protein sequence ID" value="GAC19083.1"/>
    <property type="molecule type" value="Genomic_DNA"/>
</dbReference>
<dbReference type="eggNOG" id="COG3651">
    <property type="taxonomic scope" value="Bacteria"/>
</dbReference>
<comment type="caution">
    <text evidence="1">The sequence shown here is derived from an EMBL/GenBank/DDBJ whole genome shotgun (WGS) entry which is preliminary data.</text>
</comment>
<keyword evidence="2" id="KW-1185">Reference proteome</keyword>
<dbReference type="PANTHER" id="PTHR37466:SF1">
    <property type="entry name" value="SLR1628 PROTEIN"/>
    <property type="match status" value="1"/>
</dbReference>
<sequence length="120" mass="13143">MANEKNVLGKPLKLCCGNSGFTREGFCYVPSNDHGNHSVCVIVTQDFLEFSLSRGNDLSTAMPQYQFSGLKEGDKWCLCAARWQEAFIANCAPKVVLSATNKACLSIIKLADLQTHSIPE</sequence>
<proteinExistence type="predicted"/>
<dbReference type="PANTHER" id="PTHR37466">
    <property type="entry name" value="SLR1628 PROTEIN"/>
    <property type="match status" value="1"/>
</dbReference>
<evidence type="ECO:0000313" key="2">
    <source>
        <dbReference type="Proteomes" id="UP000006327"/>
    </source>
</evidence>
<dbReference type="RefSeq" id="WP_007619505.1">
    <property type="nucleotide sequence ID" value="NZ_BAEO01000027.1"/>
</dbReference>
<organism evidence="1 2">
    <name type="scientific">Paraglaciecola arctica BSs20135</name>
    <dbReference type="NCBI Taxonomy" id="493475"/>
    <lineage>
        <taxon>Bacteria</taxon>
        <taxon>Pseudomonadati</taxon>
        <taxon>Pseudomonadota</taxon>
        <taxon>Gammaproteobacteria</taxon>
        <taxon>Alteromonadales</taxon>
        <taxon>Alteromonadaceae</taxon>
        <taxon>Paraglaciecola</taxon>
    </lineage>
</organism>
<name>K6YR08_9ALTE</name>
<dbReference type="OrthoDB" id="9792525at2"/>
<dbReference type="Pfam" id="PF09996">
    <property type="entry name" value="DUF2237"/>
    <property type="match status" value="1"/>
</dbReference>
<dbReference type="AlphaFoldDB" id="K6YR08"/>
<gene>
    <name evidence="1" type="ORF">GARC_2116</name>
</gene>
<protein>
    <recommendedName>
        <fullName evidence="3">DUF2237 domain-containing protein</fullName>
    </recommendedName>
</protein>
<reference evidence="1 2" key="1">
    <citation type="journal article" date="2017" name="Antonie Van Leeuwenhoek">
        <title>Rhizobium rhizosphaerae sp. nov., a novel species isolated from rice rhizosphere.</title>
        <authorList>
            <person name="Zhao J.J."/>
            <person name="Zhang J."/>
            <person name="Zhang R.J."/>
            <person name="Zhang C.W."/>
            <person name="Yin H.Q."/>
            <person name="Zhang X.X."/>
        </authorList>
    </citation>
    <scope>NUCLEOTIDE SEQUENCE [LARGE SCALE GENOMIC DNA]</scope>
    <source>
        <strain evidence="1 2">BSs20135</strain>
    </source>
</reference>
<dbReference type="InterPro" id="IPR018714">
    <property type="entry name" value="DUF2237"/>
</dbReference>
<dbReference type="Gene3D" id="3.30.56.110">
    <property type="entry name" value="Protein of unknown function DUF2237"/>
    <property type="match status" value="1"/>
</dbReference>
<accession>K6YR08</accession>
<dbReference type="Proteomes" id="UP000006327">
    <property type="component" value="Unassembled WGS sequence"/>
</dbReference>